<keyword evidence="3" id="KW-1133">Transmembrane helix</keyword>
<dbReference type="GO" id="GO:0008028">
    <property type="term" value="F:monocarboxylic acid transmembrane transporter activity"/>
    <property type="evidence" value="ECO:0007669"/>
    <property type="project" value="TreeGrafter"/>
</dbReference>
<dbReference type="SUPFAM" id="SSF103473">
    <property type="entry name" value="MFS general substrate transporter"/>
    <property type="match status" value="1"/>
</dbReference>
<keyword evidence="3" id="KW-0472">Membrane</keyword>
<feature type="compositionally biased region" description="Basic and acidic residues" evidence="2">
    <location>
        <begin position="402"/>
        <end position="416"/>
    </location>
</feature>
<evidence type="ECO:0000256" key="2">
    <source>
        <dbReference type="SAM" id="MobiDB-lite"/>
    </source>
</evidence>
<evidence type="ECO:0000256" key="1">
    <source>
        <dbReference type="ARBA" id="ARBA00004141"/>
    </source>
</evidence>
<dbReference type="PANTHER" id="PTHR11360:SF316">
    <property type="entry name" value="MONOCARBOXYLATE TRANSPORTER 12-LIKE"/>
    <property type="match status" value="1"/>
</dbReference>
<feature type="region of interest" description="Disordered" evidence="2">
    <location>
        <begin position="371"/>
        <end position="441"/>
    </location>
</feature>
<dbReference type="InterPro" id="IPR011701">
    <property type="entry name" value="MFS"/>
</dbReference>
<name>A0A8J9ZGH7_BRALA</name>
<feature type="region of interest" description="Disordered" evidence="2">
    <location>
        <begin position="1"/>
        <end position="64"/>
    </location>
</feature>
<feature type="transmembrane region" description="Helical" evidence="3">
    <location>
        <begin position="222"/>
        <end position="242"/>
    </location>
</feature>
<feature type="transmembrane region" description="Helical" evidence="3">
    <location>
        <begin position="565"/>
        <end position="587"/>
    </location>
</feature>
<gene>
    <name evidence="5" type="primary">SLC16A12</name>
    <name evidence="5" type="ORF">BLAG_LOCUS13709</name>
</gene>
<feature type="transmembrane region" description="Helical" evidence="3">
    <location>
        <begin position="180"/>
        <end position="202"/>
    </location>
</feature>
<dbReference type="OrthoDB" id="6509908at2759"/>
<evidence type="ECO:0000259" key="4">
    <source>
        <dbReference type="PROSITE" id="PS50850"/>
    </source>
</evidence>
<dbReference type="PROSITE" id="PS50850">
    <property type="entry name" value="MFS"/>
    <property type="match status" value="1"/>
</dbReference>
<dbReference type="CDD" id="cd17352">
    <property type="entry name" value="MFS_MCT_SLC16"/>
    <property type="match status" value="1"/>
</dbReference>
<dbReference type="AlphaFoldDB" id="A0A8J9ZGH7"/>
<comment type="subcellular location">
    <subcellularLocation>
        <location evidence="1">Membrane</location>
        <topology evidence="1">Multi-pass membrane protein</topology>
    </subcellularLocation>
</comment>
<dbReference type="Proteomes" id="UP000838412">
    <property type="component" value="Chromosome 2"/>
</dbReference>
<feature type="domain" description="Major facilitator superfamily (MFS) profile" evidence="4">
    <location>
        <begin position="564"/>
        <end position="755"/>
    </location>
</feature>
<feature type="transmembrane region" description="Helical" evidence="3">
    <location>
        <begin position="307"/>
        <end position="330"/>
    </location>
</feature>
<feature type="compositionally biased region" description="Polar residues" evidence="2">
    <location>
        <begin position="1"/>
        <end position="22"/>
    </location>
</feature>
<feature type="transmembrane region" description="Helical" evidence="3">
    <location>
        <begin position="249"/>
        <end position="268"/>
    </location>
</feature>
<keyword evidence="3" id="KW-0812">Transmembrane</keyword>
<feature type="region of interest" description="Disordered" evidence="2">
    <location>
        <begin position="79"/>
        <end position="174"/>
    </location>
</feature>
<organism evidence="5 6">
    <name type="scientific">Branchiostoma lanceolatum</name>
    <name type="common">Common lancelet</name>
    <name type="synonym">Amphioxus lanceolatum</name>
    <dbReference type="NCBI Taxonomy" id="7740"/>
    <lineage>
        <taxon>Eukaryota</taxon>
        <taxon>Metazoa</taxon>
        <taxon>Chordata</taxon>
        <taxon>Cephalochordata</taxon>
        <taxon>Leptocardii</taxon>
        <taxon>Amphioxiformes</taxon>
        <taxon>Branchiostomatidae</taxon>
        <taxon>Branchiostoma</taxon>
    </lineage>
</organism>
<dbReference type="EMBL" id="OV696687">
    <property type="protein sequence ID" value="CAH1254219.1"/>
    <property type="molecule type" value="Genomic_DNA"/>
</dbReference>
<proteinExistence type="predicted"/>
<dbReference type="InterPro" id="IPR036259">
    <property type="entry name" value="MFS_trans_sf"/>
</dbReference>
<accession>A0A8J9ZGH7</accession>
<dbReference type="FunFam" id="1.20.1250.20:FF:001326">
    <property type="entry name" value="Uncharacterized protein"/>
    <property type="match status" value="1"/>
</dbReference>
<feature type="transmembrane region" description="Helical" evidence="3">
    <location>
        <begin position="656"/>
        <end position="678"/>
    </location>
</feature>
<dbReference type="InterPro" id="IPR050327">
    <property type="entry name" value="Proton-linked_MCT"/>
</dbReference>
<reference evidence="5" key="1">
    <citation type="submission" date="2022-01" db="EMBL/GenBank/DDBJ databases">
        <authorList>
            <person name="Braso-Vives M."/>
        </authorList>
    </citation>
    <scope>NUCLEOTIDE SEQUENCE</scope>
</reference>
<dbReference type="GO" id="GO:0016020">
    <property type="term" value="C:membrane"/>
    <property type="evidence" value="ECO:0007669"/>
    <property type="project" value="UniProtKB-SubCell"/>
</dbReference>
<protein>
    <submittedName>
        <fullName evidence="5">SLC16A12 protein</fullName>
    </submittedName>
</protein>
<dbReference type="InterPro" id="IPR020846">
    <property type="entry name" value="MFS_dom"/>
</dbReference>
<dbReference type="Gene3D" id="1.20.1250.20">
    <property type="entry name" value="MFS general substrate transporter like domains"/>
    <property type="match status" value="2"/>
</dbReference>
<sequence>MVSKTSETECPNAGDTGNSSRFLLQVEKDAELQEKEQPEEDDTDSVGTDTLVCGPRRPNLKDVDVFNLRASAGMGAFLCDEPTDNGPEPVWVKRDPSKHDRLENSHPRKSHDIQQENNNKQDRSGNTVGRRVSDIEREQDQNRLLETSERDRRRSESTPGKEPTSDSPGETPAAAPDGGWGWMIVLAAFIVETCLGGFARAVGVFFVEFVDAFDVGSADISWSISIMCGITFCGGLVSSILCRRFGARPLVMIGGIVGSAGLFLSSFSTTIVHLHLSLGLTSGLGFALVYNPTFIMVGQYFHKKRHLAYAMMVTGTGVGGFIFSPVFQLLIDHYGWRGAIIVQAGVTLHLCVAAALMRPLHVPPVRGPSQTYISQDSLSSAPTSHHAYSNHPNPTVYVTAPLEREEADKISQKTSEENEADISQDQEPTAPAAGSPAPLVRRQRGVSECSIGAVSLRLLEPASSQESLPCIPEMTEDASYRRLDSVSVSAVRAARSGSMTLSRRMLYSSQRMLDVLSRSETLLSLSSQLTYETTIHTKLAGKPGLSVHSIVSTLFDLSLMKSVPFVLLSISFFMFHLGYLVPGIGVVPRAQRAGIEETQVSFLPSIISISDLVGRLLSGGLSKIPGCSRTFQFITLNVIIAVGAVVFPVTQTYSGMAAYAVWHGLANGLCYPLIPTLVVDVAGVERIASAMGMVMFITSIGLTLGLPIAGILYDTTGSYDVSFYFVGACFLLSAAVLAFSHILSIRRQDSRPEES</sequence>
<evidence type="ECO:0000256" key="3">
    <source>
        <dbReference type="SAM" id="Phobius"/>
    </source>
</evidence>
<feature type="transmembrane region" description="Helical" evidence="3">
    <location>
        <begin position="274"/>
        <end position="295"/>
    </location>
</feature>
<feature type="compositionally biased region" description="Basic and acidic residues" evidence="2">
    <location>
        <begin position="26"/>
        <end position="36"/>
    </location>
</feature>
<evidence type="ECO:0000313" key="6">
    <source>
        <dbReference type="Proteomes" id="UP000838412"/>
    </source>
</evidence>
<feature type="compositionally biased region" description="Basic and acidic residues" evidence="2">
    <location>
        <begin position="131"/>
        <end position="156"/>
    </location>
</feature>
<dbReference type="Pfam" id="PF07690">
    <property type="entry name" value="MFS_1"/>
    <property type="match status" value="2"/>
</dbReference>
<feature type="transmembrane region" description="Helical" evidence="3">
    <location>
        <begin position="630"/>
        <end position="650"/>
    </location>
</feature>
<keyword evidence="6" id="KW-1185">Reference proteome</keyword>
<dbReference type="PANTHER" id="PTHR11360">
    <property type="entry name" value="MONOCARBOXYLATE TRANSPORTER"/>
    <property type="match status" value="1"/>
</dbReference>
<feature type="compositionally biased region" description="Basic and acidic residues" evidence="2">
    <location>
        <begin position="91"/>
        <end position="123"/>
    </location>
</feature>
<feature type="compositionally biased region" description="Polar residues" evidence="2">
    <location>
        <begin position="371"/>
        <end position="393"/>
    </location>
</feature>
<feature type="transmembrane region" description="Helical" evidence="3">
    <location>
        <begin position="690"/>
        <end position="711"/>
    </location>
</feature>
<evidence type="ECO:0000313" key="5">
    <source>
        <dbReference type="EMBL" id="CAH1254219.1"/>
    </source>
</evidence>
<feature type="transmembrane region" description="Helical" evidence="3">
    <location>
        <begin position="723"/>
        <end position="743"/>
    </location>
</feature>